<evidence type="ECO:0000313" key="1">
    <source>
        <dbReference type="EMBL" id="KAF9501124.1"/>
    </source>
</evidence>
<evidence type="ECO:0000313" key="2">
    <source>
        <dbReference type="Proteomes" id="UP000807025"/>
    </source>
</evidence>
<gene>
    <name evidence="1" type="ORF">BDN71DRAFT_837096</name>
</gene>
<dbReference type="EMBL" id="MU154524">
    <property type="protein sequence ID" value="KAF9501124.1"/>
    <property type="molecule type" value="Genomic_DNA"/>
</dbReference>
<dbReference type="Proteomes" id="UP000807025">
    <property type="component" value="Unassembled WGS sequence"/>
</dbReference>
<name>A0A9P6A7R1_PLEER</name>
<accession>A0A9P6A7R1</accession>
<protein>
    <submittedName>
        <fullName evidence="1">Uncharacterized protein</fullName>
    </submittedName>
</protein>
<sequence length="65" mass="7377">MKSQLSERPELGGNYEGALCISLITSPRARYLVAARRSVVINQSEVLCRWCFPHRRQSSNIRVAT</sequence>
<dbReference type="AlphaFoldDB" id="A0A9P6A7R1"/>
<proteinExistence type="predicted"/>
<keyword evidence="2" id="KW-1185">Reference proteome</keyword>
<comment type="caution">
    <text evidence="1">The sequence shown here is derived from an EMBL/GenBank/DDBJ whole genome shotgun (WGS) entry which is preliminary data.</text>
</comment>
<organism evidence="1 2">
    <name type="scientific">Pleurotus eryngii</name>
    <name type="common">Boletus of the steppes</name>
    <dbReference type="NCBI Taxonomy" id="5323"/>
    <lineage>
        <taxon>Eukaryota</taxon>
        <taxon>Fungi</taxon>
        <taxon>Dikarya</taxon>
        <taxon>Basidiomycota</taxon>
        <taxon>Agaricomycotina</taxon>
        <taxon>Agaricomycetes</taxon>
        <taxon>Agaricomycetidae</taxon>
        <taxon>Agaricales</taxon>
        <taxon>Pleurotineae</taxon>
        <taxon>Pleurotaceae</taxon>
        <taxon>Pleurotus</taxon>
    </lineage>
</organism>
<reference evidence="1" key="1">
    <citation type="submission" date="2020-11" db="EMBL/GenBank/DDBJ databases">
        <authorList>
            <consortium name="DOE Joint Genome Institute"/>
            <person name="Ahrendt S."/>
            <person name="Riley R."/>
            <person name="Andreopoulos W."/>
            <person name="Labutti K."/>
            <person name="Pangilinan J."/>
            <person name="Ruiz-Duenas F.J."/>
            <person name="Barrasa J.M."/>
            <person name="Sanchez-Garcia M."/>
            <person name="Camarero S."/>
            <person name="Miyauchi S."/>
            <person name="Serrano A."/>
            <person name="Linde D."/>
            <person name="Babiker R."/>
            <person name="Drula E."/>
            <person name="Ayuso-Fernandez I."/>
            <person name="Pacheco R."/>
            <person name="Padilla G."/>
            <person name="Ferreira P."/>
            <person name="Barriuso J."/>
            <person name="Kellner H."/>
            <person name="Castanera R."/>
            <person name="Alfaro M."/>
            <person name="Ramirez L."/>
            <person name="Pisabarro A.G."/>
            <person name="Kuo A."/>
            <person name="Tritt A."/>
            <person name="Lipzen A."/>
            <person name="He G."/>
            <person name="Yan M."/>
            <person name="Ng V."/>
            <person name="Cullen D."/>
            <person name="Martin F."/>
            <person name="Rosso M.-N."/>
            <person name="Henrissat B."/>
            <person name="Hibbett D."/>
            <person name="Martinez A.T."/>
            <person name="Grigoriev I.V."/>
        </authorList>
    </citation>
    <scope>NUCLEOTIDE SEQUENCE</scope>
    <source>
        <strain evidence="1">ATCC 90797</strain>
    </source>
</reference>